<dbReference type="Gene3D" id="3.20.80.10">
    <property type="entry name" value="Regulatory factor, effector binding domain"/>
    <property type="match status" value="1"/>
</dbReference>
<dbReference type="InterPro" id="IPR011256">
    <property type="entry name" value="Reg_factor_effector_dom_sf"/>
</dbReference>
<comment type="similarity">
    <text evidence="1">Belongs to the HEBP family.</text>
</comment>
<reference evidence="2 3" key="1">
    <citation type="journal article" date="2018" name="Plant J.">
        <title>Genome sequences of Chlorella sorokiniana UTEX 1602 and Micractinium conductrix SAG 241.80: implications to maltose excretion by a green alga.</title>
        <authorList>
            <person name="Arriola M.B."/>
            <person name="Velmurugan N."/>
            <person name="Zhang Y."/>
            <person name="Plunkett M.H."/>
            <person name="Hondzo H."/>
            <person name="Barney B.M."/>
        </authorList>
    </citation>
    <scope>NUCLEOTIDE SEQUENCE [LARGE SCALE GENOMIC DNA]</scope>
    <source>
        <strain evidence="3">UTEX 1602</strain>
    </source>
</reference>
<protein>
    <submittedName>
        <fullName evidence="2">Heme-binding 2-like</fullName>
    </submittedName>
</protein>
<dbReference type="SUPFAM" id="SSF55136">
    <property type="entry name" value="Probable bacterial effector-binding domain"/>
    <property type="match status" value="1"/>
</dbReference>
<evidence type="ECO:0000256" key="1">
    <source>
        <dbReference type="ARBA" id="ARBA00009817"/>
    </source>
</evidence>
<dbReference type="AlphaFoldDB" id="A0A2P6TJW9"/>
<accession>A0A2P6TJW9</accession>
<dbReference type="EMBL" id="LHPG02000013">
    <property type="protein sequence ID" value="PRW44380.1"/>
    <property type="molecule type" value="Genomic_DNA"/>
</dbReference>
<comment type="caution">
    <text evidence="2">The sequence shown here is derived from an EMBL/GenBank/DDBJ whole genome shotgun (WGS) entry which is preliminary data.</text>
</comment>
<gene>
    <name evidence="2" type="ORF">C2E21_6858</name>
</gene>
<sequence>MTVPLADRSTMRATLVLLIVLENDLWGATPFSTFVHLGLHNQAAWNATAVAATSALLADGAGDSPAEFDALLARAAGPALDSMHKVVCIAYYLPDKYQAVSPASTDLDRRPPRPRKDSRVRLFRTARWEAYVAGFSGFATPPRFVYESAKLAHTLIWHQEKFKWGTAILFEYDPQTKSTERWNEVLIPAEHWRSLLLNAEELYAEETDSKGDAQVMAQ</sequence>
<dbReference type="OrthoDB" id="10460919at2759"/>
<dbReference type="Proteomes" id="UP000239899">
    <property type="component" value="Unassembled WGS sequence"/>
</dbReference>
<dbReference type="InterPro" id="IPR006917">
    <property type="entry name" value="SOUL_heme-bd"/>
</dbReference>
<evidence type="ECO:0000313" key="3">
    <source>
        <dbReference type="Proteomes" id="UP000239899"/>
    </source>
</evidence>
<name>A0A2P6TJW9_CHLSO</name>
<keyword evidence="3" id="KW-1185">Reference proteome</keyword>
<proteinExistence type="inferred from homology"/>
<organism evidence="2 3">
    <name type="scientific">Chlorella sorokiniana</name>
    <name type="common">Freshwater green alga</name>
    <dbReference type="NCBI Taxonomy" id="3076"/>
    <lineage>
        <taxon>Eukaryota</taxon>
        <taxon>Viridiplantae</taxon>
        <taxon>Chlorophyta</taxon>
        <taxon>core chlorophytes</taxon>
        <taxon>Trebouxiophyceae</taxon>
        <taxon>Chlorellales</taxon>
        <taxon>Chlorellaceae</taxon>
        <taxon>Chlorella clade</taxon>
        <taxon>Chlorella</taxon>
    </lineage>
</organism>
<evidence type="ECO:0000313" key="2">
    <source>
        <dbReference type="EMBL" id="PRW44380.1"/>
    </source>
</evidence>
<dbReference type="Pfam" id="PF04832">
    <property type="entry name" value="SOUL"/>
    <property type="match status" value="1"/>
</dbReference>